<dbReference type="EMBL" id="CP015103">
    <property type="protein sequence ID" value="ASJ09308.1"/>
    <property type="molecule type" value="Genomic_DNA"/>
</dbReference>
<gene>
    <name evidence="2" type="ORF">A3L11_08730</name>
</gene>
<organism evidence="2 3">
    <name type="scientific">Thermococcus siculi</name>
    <dbReference type="NCBI Taxonomy" id="72803"/>
    <lineage>
        <taxon>Archaea</taxon>
        <taxon>Methanobacteriati</taxon>
        <taxon>Methanobacteriota</taxon>
        <taxon>Thermococci</taxon>
        <taxon>Thermococcales</taxon>
        <taxon>Thermococcaceae</taxon>
        <taxon>Thermococcus</taxon>
    </lineage>
</organism>
<dbReference type="OrthoDB" id="9837at2157"/>
<evidence type="ECO:0000313" key="2">
    <source>
        <dbReference type="EMBL" id="ASJ09308.1"/>
    </source>
</evidence>
<accession>A0A2Z2MN98</accession>
<dbReference type="InterPro" id="IPR027417">
    <property type="entry name" value="P-loop_NTPase"/>
</dbReference>
<dbReference type="GO" id="GO:0004519">
    <property type="term" value="F:endonuclease activity"/>
    <property type="evidence" value="ECO:0007669"/>
    <property type="project" value="UniProtKB-KW"/>
</dbReference>
<feature type="domain" description="AAA+ ATPase" evidence="1">
    <location>
        <begin position="407"/>
        <end position="605"/>
    </location>
</feature>
<dbReference type="GO" id="GO:0016887">
    <property type="term" value="F:ATP hydrolysis activity"/>
    <property type="evidence" value="ECO:0007669"/>
    <property type="project" value="InterPro"/>
</dbReference>
<dbReference type="KEGG" id="tsl:A3L11_08730"/>
<evidence type="ECO:0000313" key="3">
    <source>
        <dbReference type="Proteomes" id="UP000250125"/>
    </source>
</evidence>
<name>A0A2Z2MN98_9EURY</name>
<dbReference type="Gene3D" id="3.40.50.300">
    <property type="entry name" value="P-loop containing nucleotide triphosphate hydrolases"/>
    <property type="match status" value="1"/>
</dbReference>
<dbReference type="Proteomes" id="UP000250125">
    <property type="component" value="Chromosome"/>
</dbReference>
<keyword evidence="2" id="KW-0255">Endonuclease</keyword>
<keyword evidence="2" id="KW-0378">Hydrolase</keyword>
<evidence type="ECO:0000259" key="1">
    <source>
        <dbReference type="SMART" id="SM00382"/>
    </source>
</evidence>
<sequence>MTAFEPLRNSVYSINSFLQGEYGDFGFVIEEMRLFPNGKYLGAMVRLEDDSRFLHVFEVTGQVAQGWENGVPIPCADETILFPGEERLAVFTKCGSGTVTIYPVKSQDVEKDALQVIFSKLPLYVNFTRNERLVVFSDYKVEYMAPEGVEIVKIPTPPNGYAFIHAVKDTDDALYILYTWREGNKQRIHFGRIPIPIFPYYSPMEFWDGVEVLSKFSMAPGGGKQIGDMIVQEDKFVAVLGTKGGREIYLLTPSKNWVLLLPGELVYVSLIDSGLFIITGVYRGNLNAGIVPYDVLESVEEIKESNLTGRIVLGRYVPGVVDPKFSGISRDGRVLYFGRTTGRTSRGGFYYYLRRDVDYLYVLNVETAPRAAPQAETSSPFPSNRDTRELGLLDETMEPGIEQLLRRFRQVVLYGPPGTGKTYMAMRIAENAEFVTFHQSYSYEDFIEGFRPVKKGGTMVYDVVDGVFKKLAIRAIYSSLPDGHRERNPSYETMKKAVIDFLEKKLNGKNVRLQPREEFYLIVDEINRGNISRILGELITLLDPDKRLNGPNEAIVTLPYSGEPFAVPPNLYIIGTMNSADRSIALVDVALRRRFAFVEVLPRPEKLGGIEVEGINLEHLLTRINSIIEIEKGKDYTIGHGYFLEVLQSENPKEALYMVFYYKILPLFQEYFYNDWERLRSLYPGFDFIDDRGRIIRMDIDEFISTLKRLVSVE</sequence>
<dbReference type="Pfam" id="PF07728">
    <property type="entry name" value="AAA_5"/>
    <property type="match status" value="1"/>
</dbReference>
<reference evidence="2 3" key="1">
    <citation type="submission" date="2016-04" db="EMBL/GenBank/DDBJ databases">
        <title>Complete genome sequence of Thermococcus siculi type strain RG-20.</title>
        <authorList>
            <person name="Oger P.M."/>
        </authorList>
    </citation>
    <scope>NUCLEOTIDE SEQUENCE [LARGE SCALE GENOMIC DNA]</scope>
    <source>
        <strain evidence="2 3">RG-20</strain>
    </source>
</reference>
<dbReference type="InterPro" id="IPR052934">
    <property type="entry name" value="Methyl-DNA_Rec/Restrict_Enz"/>
</dbReference>
<dbReference type="AlphaFoldDB" id="A0A2Z2MN98"/>
<dbReference type="SMART" id="SM00382">
    <property type="entry name" value="AAA"/>
    <property type="match status" value="1"/>
</dbReference>
<dbReference type="PANTHER" id="PTHR37291">
    <property type="entry name" value="5-METHYLCYTOSINE-SPECIFIC RESTRICTION ENZYME B"/>
    <property type="match status" value="1"/>
</dbReference>
<dbReference type="RefSeq" id="WP_088856536.1">
    <property type="nucleotide sequence ID" value="NZ_CP015103.1"/>
</dbReference>
<protein>
    <submittedName>
        <fullName evidence="2">Restriction endonuclease</fullName>
    </submittedName>
</protein>
<dbReference type="GeneID" id="33318316"/>
<keyword evidence="3" id="KW-1185">Reference proteome</keyword>
<dbReference type="GO" id="GO:0005524">
    <property type="term" value="F:ATP binding"/>
    <property type="evidence" value="ECO:0007669"/>
    <property type="project" value="InterPro"/>
</dbReference>
<proteinExistence type="predicted"/>
<keyword evidence="2" id="KW-0540">Nuclease</keyword>
<dbReference type="PANTHER" id="PTHR37291:SF1">
    <property type="entry name" value="TYPE IV METHYL-DIRECTED RESTRICTION ENZYME ECOKMCRB SUBUNIT"/>
    <property type="match status" value="1"/>
</dbReference>
<dbReference type="InterPro" id="IPR003593">
    <property type="entry name" value="AAA+_ATPase"/>
</dbReference>
<dbReference type="InterPro" id="IPR011704">
    <property type="entry name" value="ATPase_dyneun-rel_AAA"/>
</dbReference>
<dbReference type="REBASE" id="210323">
    <property type="entry name" value="TsiRG20McrBCP"/>
</dbReference>
<dbReference type="SUPFAM" id="SSF52540">
    <property type="entry name" value="P-loop containing nucleoside triphosphate hydrolases"/>
    <property type="match status" value="1"/>
</dbReference>